<proteinExistence type="predicted"/>
<dbReference type="OrthoDB" id="359463at2759"/>
<evidence type="ECO:0000313" key="1">
    <source>
        <dbReference type="EMBL" id="UKJ88849.2"/>
    </source>
</evidence>
<gene>
    <name evidence="1" type="ORF">MACJ_002095</name>
</gene>
<dbReference type="AlphaFoldDB" id="A0A976QSE8"/>
<protein>
    <submittedName>
        <fullName evidence="1">Uncharacterized protein</fullName>
    </submittedName>
</protein>
<name>A0A976QSE8_THEOR</name>
<accession>A0A976QSE8</accession>
<dbReference type="Proteomes" id="UP000244803">
    <property type="component" value="Chromosome 3"/>
</dbReference>
<evidence type="ECO:0000313" key="2">
    <source>
        <dbReference type="Proteomes" id="UP000244803"/>
    </source>
</evidence>
<organism evidence="1 2">
    <name type="scientific">Theileria orientalis</name>
    <dbReference type="NCBI Taxonomy" id="68886"/>
    <lineage>
        <taxon>Eukaryota</taxon>
        <taxon>Sar</taxon>
        <taxon>Alveolata</taxon>
        <taxon>Apicomplexa</taxon>
        <taxon>Aconoidasida</taxon>
        <taxon>Piroplasmida</taxon>
        <taxon>Theileriidae</taxon>
        <taxon>Theileria</taxon>
    </lineage>
</organism>
<dbReference type="EMBL" id="CP056066">
    <property type="protein sequence ID" value="UKJ88849.2"/>
    <property type="molecule type" value="Genomic_DNA"/>
</dbReference>
<sequence length="286" mass="33708">MALEILEYRVKNLMNRLVWDAEIKDYTHAIQKDHVEAIKTQMKISEKQEPYNPIILDIAERVSPELFGIEKVTGGLGNGDYVLYQMKKKYSNHYKIRTIVDTDCDNMEIFEMDDRFIFSSIEVFSNRYRKIVVINSMLKDGNDLVRRQDMLKKMNEGQECYRRVGGMTKVLIYASLEQNFPVRINLFLDERETSVYESKETNEENENFIMFNIKESDGRGMRYVFKYVFGDILEKRKYKMGNVPEEPCIKDYDVLKKNIFQTEVIVTRSGSGANLEMANYKVYNIL</sequence>
<reference evidence="1" key="1">
    <citation type="submission" date="2022-07" db="EMBL/GenBank/DDBJ databases">
        <title>Evaluation of T. orientalis genome assembly methods using nanopore sequencing and analysis of variation between genomes.</title>
        <authorList>
            <person name="Yam J."/>
            <person name="Micallef M.L."/>
            <person name="Liu M."/>
            <person name="Djordjevic S.P."/>
            <person name="Bogema D.R."/>
            <person name="Jenkins C."/>
        </authorList>
    </citation>
    <scope>NUCLEOTIDE SEQUENCE</scope>
    <source>
        <strain evidence="1">Fish Creek</strain>
    </source>
</reference>